<accession>A0ACC2XWM3</accession>
<dbReference type="Proteomes" id="UP001234202">
    <property type="component" value="Unassembled WGS sequence"/>
</dbReference>
<gene>
    <name evidence="1" type="ORF">QFC24_000670</name>
</gene>
<name>A0ACC2XWM3_9TREE</name>
<sequence length="264" mass="28953">MTPMVGFTGSLDPSSPPPSSLVQLPPIASAASPTMEGTTPQGQSAYYDEDQVQTRLLLSHYDSSLAAQGKLPPMSRINPEMVQRKPPPPLRFGLRSLAGKVTGSGNSTPRGESVGSQSRRRSPQRYDQQQQRTETPSLQRESAGKNSKSERVPDVVFHPDRENNDLTLDDRKALGAQKLDDQLAPGPTSGAMTTAYHAADSEDDEDAQRDDSEGTSETARGLIRWIYDNWYDFGWMIGRKSFDIGWSLLKFGVKGGPKKSWGIE</sequence>
<dbReference type="EMBL" id="JASBWV010000001">
    <property type="protein sequence ID" value="KAJ9128377.1"/>
    <property type="molecule type" value="Genomic_DNA"/>
</dbReference>
<evidence type="ECO:0000313" key="1">
    <source>
        <dbReference type="EMBL" id="KAJ9128377.1"/>
    </source>
</evidence>
<evidence type="ECO:0000313" key="2">
    <source>
        <dbReference type="Proteomes" id="UP001234202"/>
    </source>
</evidence>
<reference evidence="1" key="1">
    <citation type="submission" date="2023-04" db="EMBL/GenBank/DDBJ databases">
        <title>Draft Genome sequencing of Naganishia species isolated from polar environments using Oxford Nanopore Technology.</title>
        <authorList>
            <person name="Leo P."/>
            <person name="Venkateswaran K."/>
        </authorList>
    </citation>
    <scope>NUCLEOTIDE SEQUENCE</scope>
    <source>
        <strain evidence="1">DBVPG 5303</strain>
    </source>
</reference>
<protein>
    <submittedName>
        <fullName evidence="1">Uncharacterized protein</fullName>
    </submittedName>
</protein>
<proteinExistence type="predicted"/>
<comment type="caution">
    <text evidence="1">The sequence shown here is derived from an EMBL/GenBank/DDBJ whole genome shotgun (WGS) entry which is preliminary data.</text>
</comment>
<organism evidence="1 2">
    <name type="scientific">Naganishia onofrii</name>
    <dbReference type="NCBI Taxonomy" id="1851511"/>
    <lineage>
        <taxon>Eukaryota</taxon>
        <taxon>Fungi</taxon>
        <taxon>Dikarya</taxon>
        <taxon>Basidiomycota</taxon>
        <taxon>Agaricomycotina</taxon>
        <taxon>Tremellomycetes</taxon>
        <taxon>Filobasidiales</taxon>
        <taxon>Filobasidiaceae</taxon>
        <taxon>Naganishia</taxon>
    </lineage>
</organism>
<keyword evidence="2" id="KW-1185">Reference proteome</keyword>